<dbReference type="InterPro" id="IPR001845">
    <property type="entry name" value="HTH_ArsR_DNA-bd_dom"/>
</dbReference>
<dbReference type="InterPro" id="IPR036390">
    <property type="entry name" value="WH_DNA-bd_sf"/>
</dbReference>
<dbReference type="SMART" id="SM00418">
    <property type="entry name" value="HTH_ARSR"/>
    <property type="match status" value="1"/>
</dbReference>
<protein>
    <submittedName>
        <fullName evidence="2">MarR family transcriptional regulator</fullName>
    </submittedName>
</protein>
<dbReference type="Gene3D" id="1.10.10.10">
    <property type="entry name" value="Winged helix-like DNA-binding domain superfamily/Winged helix DNA-binding domain"/>
    <property type="match status" value="1"/>
</dbReference>
<dbReference type="InterPro" id="IPR011991">
    <property type="entry name" value="ArsR-like_HTH"/>
</dbReference>
<reference evidence="2 3" key="1">
    <citation type="submission" date="2021-01" db="EMBL/GenBank/DDBJ databases">
        <title>Genome seq and assembly of Devosia sp. G19.</title>
        <authorList>
            <person name="Chhetri G."/>
        </authorList>
    </citation>
    <scope>NUCLEOTIDE SEQUENCE [LARGE SCALE GENOMIC DNA]</scope>
    <source>
        <strain evidence="2 3">G19</strain>
    </source>
</reference>
<dbReference type="Pfam" id="PF12802">
    <property type="entry name" value="MarR_2"/>
    <property type="match status" value="1"/>
</dbReference>
<dbReference type="InterPro" id="IPR039422">
    <property type="entry name" value="MarR/SlyA-like"/>
</dbReference>
<accession>A0ABX7BVU4</accession>
<dbReference type="InterPro" id="IPR000835">
    <property type="entry name" value="HTH_MarR-typ"/>
</dbReference>
<dbReference type="PRINTS" id="PR00598">
    <property type="entry name" value="HTHMARR"/>
</dbReference>
<dbReference type="EMBL" id="CP068047">
    <property type="protein sequence ID" value="QQR36064.1"/>
    <property type="molecule type" value="Genomic_DNA"/>
</dbReference>
<name>A0ABX7BVU4_9HYPH</name>
<dbReference type="SUPFAM" id="SSF46785">
    <property type="entry name" value="Winged helix' DNA-binding domain"/>
    <property type="match status" value="1"/>
</dbReference>
<sequence>MESPRTAPPLPMRVLEGLERIATAIRADDWNRARAAGVNPTQLAILDVLEGRPAGLAVRDLASQLGVSQPTATDSILALERKGMVEKRPEPGDGRSQRVQITPAGRDAHAARAAAPGAVAQAASALPDDQQEYLLLLVVSVIRQLQESQAIPIQRMCVSCRYFRPYAHADAAKPHHCNFVDAAFGQQDLRIDCREHETADPSVRAATWTAFEGSQPPPPSR</sequence>
<organism evidence="2 3">
    <name type="scientific">Devosia oryziradicis</name>
    <dbReference type="NCBI Taxonomy" id="2801335"/>
    <lineage>
        <taxon>Bacteria</taxon>
        <taxon>Pseudomonadati</taxon>
        <taxon>Pseudomonadota</taxon>
        <taxon>Alphaproteobacteria</taxon>
        <taxon>Hyphomicrobiales</taxon>
        <taxon>Devosiaceae</taxon>
        <taxon>Devosia</taxon>
    </lineage>
</organism>
<evidence type="ECO:0000313" key="2">
    <source>
        <dbReference type="EMBL" id="QQR36064.1"/>
    </source>
</evidence>
<evidence type="ECO:0000313" key="3">
    <source>
        <dbReference type="Proteomes" id="UP000595460"/>
    </source>
</evidence>
<evidence type="ECO:0000259" key="1">
    <source>
        <dbReference type="PROSITE" id="PS50995"/>
    </source>
</evidence>
<dbReference type="PROSITE" id="PS50995">
    <property type="entry name" value="HTH_MARR_2"/>
    <property type="match status" value="1"/>
</dbReference>
<feature type="domain" description="HTH marR-type" evidence="1">
    <location>
        <begin position="11"/>
        <end position="143"/>
    </location>
</feature>
<dbReference type="SMART" id="SM00347">
    <property type="entry name" value="HTH_MARR"/>
    <property type="match status" value="1"/>
</dbReference>
<proteinExistence type="predicted"/>
<keyword evidence="3" id="KW-1185">Reference proteome</keyword>
<dbReference type="CDD" id="cd00090">
    <property type="entry name" value="HTH_ARSR"/>
    <property type="match status" value="1"/>
</dbReference>
<gene>
    <name evidence="2" type="ORF">JI749_17330</name>
</gene>
<dbReference type="PANTHER" id="PTHR33164">
    <property type="entry name" value="TRANSCRIPTIONAL REGULATOR, MARR FAMILY"/>
    <property type="match status" value="1"/>
</dbReference>
<dbReference type="Proteomes" id="UP000595460">
    <property type="component" value="Chromosome"/>
</dbReference>
<dbReference type="InterPro" id="IPR036388">
    <property type="entry name" value="WH-like_DNA-bd_sf"/>
</dbReference>
<dbReference type="PANTHER" id="PTHR33164:SF104">
    <property type="entry name" value="TRANSCRIPTIONAL REGULATORY PROTEIN"/>
    <property type="match status" value="1"/>
</dbReference>